<dbReference type="EMBL" id="CAJEWN010000264">
    <property type="protein sequence ID" value="CAD2175940.1"/>
    <property type="molecule type" value="Genomic_DNA"/>
</dbReference>
<feature type="compositionally biased region" description="Basic and acidic residues" evidence="1">
    <location>
        <begin position="388"/>
        <end position="397"/>
    </location>
</feature>
<feature type="compositionally biased region" description="Low complexity" evidence="1">
    <location>
        <begin position="309"/>
        <end position="322"/>
    </location>
</feature>
<feature type="compositionally biased region" description="Basic and acidic residues" evidence="1">
    <location>
        <begin position="214"/>
        <end position="230"/>
    </location>
</feature>
<dbReference type="AlphaFoldDB" id="A0A6V7VLV1"/>
<protein>
    <recommendedName>
        <fullName evidence="2">WH2 domain-containing protein</fullName>
    </recommendedName>
</protein>
<feature type="compositionally biased region" description="Basic and acidic residues" evidence="1">
    <location>
        <begin position="297"/>
        <end position="308"/>
    </location>
</feature>
<evidence type="ECO:0000313" key="3">
    <source>
        <dbReference type="EMBL" id="CAD2175940.1"/>
    </source>
</evidence>
<dbReference type="Proteomes" id="UP000580250">
    <property type="component" value="Unassembled WGS sequence"/>
</dbReference>
<sequence length="653" mass="73655">MAFVGHPILEDIRKGIKLKPTKTIDKSKPFFKADGENMPSFSNVIRGPSSSNNNSQINNEEENNNNNSCVLLPPPPPPPPVNMPKIPPVNNNSLKNPSTPTPSPNKGEDNRKKMLAEIRLGVALRHVDTVDKGAPAIELDENERQQLLRATTPNDSLDSQGKSPSPSSLTTTTSSSNSSSPSQYLQPNINGQNQQNSRSPSPLINQQQPKKQWKWAEVKTEAEKREEAITHGRQNSDYQFDDKKQIEERQKEVAALSGTGGAQSKIAAFKQLQASSSPSSAYCTLPRISKNGVGAKWEQKQENGKVDGTKTINGSTTTTKNNYNLNSNGISKTNGHHPPPPPPSLQQQQNKQPQKITPQNLKKQVQQQQQQTKTNENNISKTSSLAEKWQKQQETQKPKINKPAFIQCQTLQRSNSTSSHPFQNGQQKNFAFLSKNRQTIHPHHHPHPHPHNPLPEFPTIVPVSAALVRTYTPRENINNDEHNKYFQKIRDRFTPNENNNLITNSTKNNLINSQLNTTIIKINEKQNNNNQKTIINNSFPSSSTSLNSFKQKNFKEEEQQKQINFNEENEEEKEEENGGVYNFWKTSTIERKQQKFNKLFGQKSPEPPPLPTCSPPPLESPPDWETLRTQFKFAVDLDTNPERKAIVRIVRRF</sequence>
<proteinExistence type="predicted"/>
<feature type="domain" description="WH2" evidence="2">
    <location>
        <begin position="4"/>
        <end position="21"/>
    </location>
</feature>
<dbReference type="OrthoDB" id="5877983at2759"/>
<dbReference type="InterPro" id="IPR003124">
    <property type="entry name" value="WH2_dom"/>
</dbReference>
<evidence type="ECO:0000313" key="4">
    <source>
        <dbReference type="Proteomes" id="UP000580250"/>
    </source>
</evidence>
<evidence type="ECO:0000259" key="2">
    <source>
        <dbReference type="PROSITE" id="PS51082"/>
    </source>
</evidence>
<accession>A0A6V7VLV1</accession>
<evidence type="ECO:0000256" key="1">
    <source>
        <dbReference type="SAM" id="MobiDB-lite"/>
    </source>
</evidence>
<organism evidence="3 4">
    <name type="scientific">Meloidogyne enterolobii</name>
    <name type="common">Root-knot nematode worm</name>
    <name type="synonym">Meloidogyne mayaguensis</name>
    <dbReference type="NCBI Taxonomy" id="390850"/>
    <lineage>
        <taxon>Eukaryota</taxon>
        <taxon>Metazoa</taxon>
        <taxon>Ecdysozoa</taxon>
        <taxon>Nematoda</taxon>
        <taxon>Chromadorea</taxon>
        <taxon>Rhabditida</taxon>
        <taxon>Tylenchina</taxon>
        <taxon>Tylenchomorpha</taxon>
        <taxon>Tylenchoidea</taxon>
        <taxon>Meloidogynidae</taxon>
        <taxon>Meloidogyninae</taxon>
        <taxon>Meloidogyne</taxon>
    </lineage>
</organism>
<feature type="compositionally biased region" description="Low complexity" evidence="1">
    <location>
        <begin position="163"/>
        <end position="182"/>
    </location>
</feature>
<feature type="domain" description="WH2" evidence="2">
    <location>
        <begin position="110"/>
        <end position="127"/>
    </location>
</feature>
<feature type="compositionally biased region" description="Low complexity" evidence="1">
    <location>
        <begin position="48"/>
        <end position="71"/>
    </location>
</feature>
<name>A0A6V7VLV1_MELEN</name>
<feature type="region of interest" description="Disordered" evidence="1">
    <location>
        <begin position="273"/>
        <end position="403"/>
    </location>
</feature>
<feature type="region of interest" description="Disordered" evidence="1">
    <location>
        <begin position="599"/>
        <end position="623"/>
    </location>
</feature>
<feature type="region of interest" description="Disordered" evidence="1">
    <location>
        <begin position="151"/>
        <end position="244"/>
    </location>
</feature>
<feature type="compositionally biased region" description="Polar residues" evidence="1">
    <location>
        <begin position="151"/>
        <end position="162"/>
    </location>
</feature>
<dbReference type="PROSITE" id="PS51082">
    <property type="entry name" value="WH2"/>
    <property type="match status" value="2"/>
</dbReference>
<feature type="compositionally biased region" description="Low complexity" evidence="1">
    <location>
        <begin position="345"/>
        <end position="378"/>
    </location>
</feature>
<feature type="compositionally biased region" description="Polar residues" evidence="1">
    <location>
        <begin position="273"/>
        <end position="282"/>
    </location>
</feature>
<feature type="compositionally biased region" description="Pro residues" evidence="1">
    <location>
        <begin position="72"/>
        <end position="87"/>
    </location>
</feature>
<feature type="compositionally biased region" description="Polar residues" evidence="1">
    <location>
        <begin position="323"/>
        <end position="333"/>
    </location>
</feature>
<dbReference type="SMART" id="SM00246">
    <property type="entry name" value="WH2"/>
    <property type="match status" value="2"/>
</dbReference>
<feature type="compositionally biased region" description="Pro residues" evidence="1">
    <location>
        <begin position="605"/>
        <end position="620"/>
    </location>
</feature>
<reference evidence="3 4" key="1">
    <citation type="submission" date="2020-08" db="EMBL/GenBank/DDBJ databases">
        <authorList>
            <person name="Koutsovoulos G."/>
            <person name="Danchin GJ E."/>
        </authorList>
    </citation>
    <scope>NUCLEOTIDE SEQUENCE [LARGE SCALE GENOMIC DNA]</scope>
</reference>
<gene>
    <name evidence="3" type="ORF">MENT_LOCUS27698</name>
</gene>
<dbReference type="GO" id="GO:0003779">
    <property type="term" value="F:actin binding"/>
    <property type="evidence" value="ECO:0007669"/>
    <property type="project" value="InterPro"/>
</dbReference>
<comment type="caution">
    <text evidence="3">The sequence shown here is derived from an EMBL/GenBank/DDBJ whole genome shotgun (WGS) entry which is preliminary data.</text>
</comment>
<feature type="region of interest" description="Disordered" evidence="1">
    <location>
        <begin position="29"/>
        <end position="110"/>
    </location>
</feature>
<dbReference type="Pfam" id="PF02205">
    <property type="entry name" value="WH2"/>
    <property type="match status" value="2"/>
</dbReference>
<feature type="compositionally biased region" description="Polar residues" evidence="1">
    <location>
        <begin position="183"/>
        <end position="210"/>
    </location>
</feature>